<sequence>MKNLSKVALAVLASVSLSACLSNSKHDNSAELVSQYSKTEQGQKDVKAIKHNTEVAAKKEATAVTALQKDALVVGSKSDTQQYAQYGIFRNGVTDKDKVGSLRTSVVVTDANKLDATAALAALTAKNEKGDDYKNKLDAHYTGKLAYFSPKAEGDNKLAVDVAALELELKNDQVGGTANDAANHRTFTFEKTSIHNNNGNLAYSGNLTVTTGEKVLDSVTEHGTYTGVFGGDVAPTTEGKYADITKDVLKETAGSIKTTSFEGSFDAKQ</sequence>
<organism evidence="2 3">
    <name type="scientific">Haemophilus influenzae</name>
    <dbReference type="NCBI Taxonomy" id="727"/>
    <lineage>
        <taxon>Bacteria</taxon>
        <taxon>Pseudomonadati</taxon>
        <taxon>Pseudomonadota</taxon>
        <taxon>Gammaproteobacteria</taxon>
        <taxon>Pasteurellales</taxon>
        <taxon>Pasteurellaceae</taxon>
        <taxon>Haemophilus</taxon>
    </lineage>
</organism>
<evidence type="ECO:0000256" key="1">
    <source>
        <dbReference type="SAM" id="SignalP"/>
    </source>
</evidence>
<dbReference type="Proteomes" id="UP000238532">
    <property type="component" value="Unassembled WGS sequence"/>
</dbReference>
<comment type="caution">
    <text evidence="2">The sequence shown here is derived from an EMBL/GenBank/DDBJ whole genome shotgun (WGS) entry which is preliminary data.</text>
</comment>
<proteinExistence type="predicted"/>
<dbReference type="EMBL" id="NEBY01000094">
    <property type="protein sequence ID" value="PRJ64702.1"/>
    <property type="molecule type" value="Genomic_DNA"/>
</dbReference>
<feature type="chain" id="PRO_5015505785" evidence="1">
    <location>
        <begin position="20"/>
        <end position="269"/>
    </location>
</feature>
<evidence type="ECO:0000313" key="2">
    <source>
        <dbReference type="EMBL" id="PRJ64702.1"/>
    </source>
</evidence>
<evidence type="ECO:0000313" key="3">
    <source>
        <dbReference type="Proteomes" id="UP000238532"/>
    </source>
</evidence>
<keyword evidence="1" id="KW-0732">Signal</keyword>
<name>A0A2S9RRR5_HAEIF</name>
<accession>A0A2S9RRR5</accession>
<reference evidence="2 3" key="1">
    <citation type="submission" date="2017-04" db="EMBL/GenBank/DDBJ databases">
        <title>Haemophilus influenzae in COPD genome sequencing project.</title>
        <authorList>
            <person name="Murphy T.F."/>
            <person name="Kong Y."/>
            <person name="Nadendla S."/>
            <person name="Tettelin H."/>
            <person name="Pettigrew M."/>
        </authorList>
    </citation>
    <scope>NUCLEOTIDE SEQUENCE [LARGE SCALE GENOMIC DNA]</scope>
    <source>
        <strain evidence="2 3">56P127H1</strain>
    </source>
</reference>
<dbReference type="RefSeq" id="WP_105878962.1">
    <property type="nucleotide sequence ID" value="NZ_CP135761.1"/>
</dbReference>
<feature type="signal peptide" evidence="1">
    <location>
        <begin position="1"/>
        <end position="19"/>
    </location>
</feature>
<dbReference type="PROSITE" id="PS51257">
    <property type="entry name" value="PROKAR_LIPOPROTEIN"/>
    <property type="match status" value="1"/>
</dbReference>
<protein>
    <submittedName>
        <fullName evidence="2">Uncharacterized protein</fullName>
    </submittedName>
</protein>
<dbReference type="AlphaFoldDB" id="A0A2S9RRR5"/>
<gene>
    <name evidence="2" type="ORF">BV102_01295</name>
</gene>